<dbReference type="SMART" id="SM00320">
    <property type="entry name" value="WD40"/>
    <property type="match status" value="4"/>
</dbReference>
<feature type="repeat" description="WD" evidence="5">
    <location>
        <begin position="197"/>
        <end position="236"/>
    </location>
</feature>
<dbReference type="InterPro" id="IPR001680">
    <property type="entry name" value="WD40_rpt"/>
</dbReference>
<protein>
    <submittedName>
        <fullName evidence="7">WD40 repeat-like protein</fullName>
    </submittedName>
</protein>
<dbReference type="EMBL" id="ML005521">
    <property type="protein sequence ID" value="RKP18235.1"/>
    <property type="molecule type" value="Genomic_DNA"/>
</dbReference>
<dbReference type="InterPro" id="IPR056454">
    <property type="entry name" value="Beta-prop_IP5PC_F"/>
</dbReference>
<organism evidence="7 8">
    <name type="scientific">Rozella allomycis (strain CSF55)</name>
    <dbReference type="NCBI Taxonomy" id="988480"/>
    <lineage>
        <taxon>Eukaryota</taxon>
        <taxon>Fungi</taxon>
        <taxon>Fungi incertae sedis</taxon>
        <taxon>Cryptomycota</taxon>
        <taxon>Cryptomycota incertae sedis</taxon>
        <taxon>Rozella</taxon>
    </lineage>
</organism>
<proteinExistence type="predicted"/>
<dbReference type="PANTHER" id="PTHR46202">
    <property type="entry name" value="DNA EXCISION REPAIR PROTEIN ERCC-8"/>
    <property type="match status" value="1"/>
</dbReference>
<keyword evidence="1 5" id="KW-0853">WD repeat</keyword>
<dbReference type="InterPro" id="IPR015943">
    <property type="entry name" value="WD40/YVTN_repeat-like_dom_sf"/>
</dbReference>
<keyword evidence="2" id="KW-0677">Repeat</keyword>
<dbReference type="PANTHER" id="PTHR46202:SF1">
    <property type="entry name" value="DNA EXCISION REPAIR PROTEIN ERCC-8"/>
    <property type="match status" value="1"/>
</dbReference>
<dbReference type="Gene3D" id="2.130.10.10">
    <property type="entry name" value="YVTN repeat-like/Quinoprotein amine dehydrogenase"/>
    <property type="match status" value="1"/>
</dbReference>
<evidence type="ECO:0000256" key="4">
    <source>
        <dbReference type="ARBA" id="ARBA00023204"/>
    </source>
</evidence>
<dbReference type="InterPro" id="IPR036322">
    <property type="entry name" value="WD40_repeat_dom_sf"/>
</dbReference>
<dbReference type="PROSITE" id="PS50082">
    <property type="entry name" value="WD_REPEATS_2"/>
    <property type="match status" value="3"/>
</dbReference>
<feature type="repeat" description="WD" evidence="5">
    <location>
        <begin position="148"/>
        <end position="190"/>
    </location>
</feature>
<evidence type="ECO:0000256" key="1">
    <source>
        <dbReference type="ARBA" id="ARBA00022574"/>
    </source>
</evidence>
<dbReference type="Proteomes" id="UP000281549">
    <property type="component" value="Unassembled WGS sequence"/>
</dbReference>
<dbReference type="InterPro" id="IPR020472">
    <property type="entry name" value="WD40_PAC1"/>
</dbReference>
<gene>
    <name evidence="7" type="ORF">ROZALSC1DRAFT_30053</name>
</gene>
<dbReference type="PRINTS" id="PR00320">
    <property type="entry name" value="GPROTEINBRPT"/>
</dbReference>
<dbReference type="GO" id="GO:0043161">
    <property type="term" value="P:proteasome-mediated ubiquitin-dependent protein catabolic process"/>
    <property type="evidence" value="ECO:0007669"/>
    <property type="project" value="TreeGrafter"/>
</dbReference>
<dbReference type="SUPFAM" id="SSF50978">
    <property type="entry name" value="WD40 repeat-like"/>
    <property type="match status" value="1"/>
</dbReference>
<keyword evidence="3" id="KW-0227">DNA damage</keyword>
<reference evidence="8" key="1">
    <citation type="journal article" date="2018" name="Nat. Microbiol.">
        <title>Leveraging single-cell genomics to expand the fungal tree of life.</title>
        <authorList>
            <person name="Ahrendt S.R."/>
            <person name="Quandt C.A."/>
            <person name="Ciobanu D."/>
            <person name="Clum A."/>
            <person name="Salamov A."/>
            <person name="Andreopoulos B."/>
            <person name="Cheng J.F."/>
            <person name="Woyke T."/>
            <person name="Pelin A."/>
            <person name="Henrissat B."/>
            <person name="Reynolds N.K."/>
            <person name="Benny G.L."/>
            <person name="Smith M.E."/>
            <person name="James T.Y."/>
            <person name="Grigoriev I.V."/>
        </authorList>
    </citation>
    <scope>NUCLEOTIDE SEQUENCE [LARGE SCALE GENOMIC DNA]</scope>
    <source>
        <strain evidence="8">CSF55</strain>
    </source>
</reference>
<evidence type="ECO:0000256" key="2">
    <source>
        <dbReference type="ARBA" id="ARBA00022737"/>
    </source>
</evidence>
<evidence type="ECO:0000313" key="8">
    <source>
        <dbReference type="Proteomes" id="UP000281549"/>
    </source>
</evidence>
<feature type="domain" description="IP5PC-F beta-propeller" evidence="6">
    <location>
        <begin position="168"/>
        <end position="229"/>
    </location>
</feature>
<dbReference type="GO" id="GO:0031464">
    <property type="term" value="C:Cul4A-RING E3 ubiquitin ligase complex"/>
    <property type="evidence" value="ECO:0007669"/>
    <property type="project" value="TreeGrafter"/>
</dbReference>
<dbReference type="AlphaFoldDB" id="A0A4P9YG37"/>
<dbReference type="Pfam" id="PF00400">
    <property type="entry name" value="WD40"/>
    <property type="match status" value="1"/>
</dbReference>
<evidence type="ECO:0000259" key="6">
    <source>
        <dbReference type="Pfam" id="PF23754"/>
    </source>
</evidence>
<dbReference type="Pfam" id="PF23754">
    <property type="entry name" value="Beta-prop_IP5PC_F"/>
    <property type="match status" value="1"/>
</dbReference>
<dbReference type="InterPro" id="IPR042238">
    <property type="entry name" value="Rad28/ERCC8/Ckn1/ATCSA-1"/>
</dbReference>
<accession>A0A4P9YG37</accession>
<name>A0A4P9YG37_ROZAC</name>
<dbReference type="GO" id="GO:0000109">
    <property type="term" value="C:nucleotide-excision repair complex"/>
    <property type="evidence" value="ECO:0007669"/>
    <property type="project" value="TreeGrafter"/>
</dbReference>
<dbReference type="GO" id="GO:0000209">
    <property type="term" value="P:protein polyubiquitination"/>
    <property type="evidence" value="ECO:0007669"/>
    <property type="project" value="TreeGrafter"/>
</dbReference>
<dbReference type="PROSITE" id="PS00678">
    <property type="entry name" value="WD_REPEATS_1"/>
    <property type="match status" value="1"/>
</dbReference>
<dbReference type="GO" id="GO:0006283">
    <property type="term" value="P:transcription-coupled nucleotide-excision repair"/>
    <property type="evidence" value="ECO:0007669"/>
    <property type="project" value="InterPro"/>
</dbReference>
<dbReference type="PROSITE" id="PS50294">
    <property type="entry name" value="WD_REPEATS_REGION"/>
    <property type="match status" value="1"/>
</dbReference>
<evidence type="ECO:0000256" key="5">
    <source>
        <dbReference type="PROSITE-ProRule" id="PRU00221"/>
    </source>
</evidence>
<dbReference type="InterPro" id="IPR019775">
    <property type="entry name" value="WD40_repeat_CS"/>
</dbReference>
<feature type="repeat" description="WD" evidence="5">
    <location>
        <begin position="74"/>
        <end position="116"/>
    </location>
</feature>
<evidence type="ECO:0000256" key="3">
    <source>
        <dbReference type="ARBA" id="ARBA00022763"/>
    </source>
</evidence>
<evidence type="ECO:0000313" key="7">
    <source>
        <dbReference type="EMBL" id="RKP18235.1"/>
    </source>
</evidence>
<keyword evidence="4" id="KW-0234">DNA repair</keyword>
<sequence>MFKLISNDRKLRRKYEDAIMANLTQATLFERSSTAPRISHLSIEEIEGRFALCGGKDGSCVIFDIDTKHPVMEQSMHNKCINQCQWYPVDTGMFSTCSMDMSVKLWDTNTMQSILKFDIQAPVFSHKFHSSQAIIAVGSKFNDIRLCDIRHKSCILDVAWSAVNDFELYSASKDGSIRLWDIRKSNSLNSFHDGNVVESHQGPVHALCVIPGGNFVASASSEGQIKLWDSQEPKNY</sequence>